<dbReference type="Pfam" id="PF13276">
    <property type="entry name" value="HTH_21"/>
    <property type="match status" value="1"/>
</dbReference>
<dbReference type="EMBL" id="JBHSRS010000014">
    <property type="protein sequence ID" value="MFC6280821.1"/>
    <property type="molecule type" value="Genomic_DNA"/>
</dbReference>
<dbReference type="InterPro" id="IPR001584">
    <property type="entry name" value="Integrase_cat-core"/>
</dbReference>
<sequence length="390" mass="45034">MGNTRRKFGAEFKREAVRQALQPGNAVATIAQDLGVHESVLRRWLKEYGSGPADKATERPLKNAQTQEIDRLKRELVRVKMERDIIKKAPRLLRERPVVKYGFIARHRTVWPVRVMCRVISVSASGYYDWAARSPSQRSQANAHLTTRIRESFAASDRTYGSPRVWRDLQDWGEACSENRVARLMQAAQLKARSKRRRLPGDTGQRPGHSIAANILDRQFEAAEPNQRWVADFTYVWTAEGWLYVAVVLDLYSRRAVGWSMSSSMTAQLVIDALMMALWRRGKPTSLMHHSDQGSQYTSEDFQRLLADQGITCSMSRRGECWDNAAMESFFSTLKIERVFRSRYKTRDDARADIFDYIERFYNPRRRHSTLNGLSPVEFEERYASLTVCP</sequence>
<protein>
    <submittedName>
        <fullName evidence="3">IS3 family transposase</fullName>
    </submittedName>
</protein>
<dbReference type="PANTHER" id="PTHR46889:SF4">
    <property type="entry name" value="TRANSPOSASE INSO FOR INSERTION SEQUENCE ELEMENT IS911B-RELATED"/>
    <property type="match status" value="1"/>
</dbReference>
<proteinExistence type="predicted"/>
<evidence type="ECO:0000259" key="2">
    <source>
        <dbReference type="PROSITE" id="PS50994"/>
    </source>
</evidence>
<comment type="caution">
    <text evidence="3">The sequence shown here is derived from an EMBL/GenBank/DDBJ whole genome shotgun (WGS) entry which is preliminary data.</text>
</comment>
<dbReference type="InterPro" id="IPR002514">
    <property type="entry name" value="Transposase_8"/>
</dbReference>
<feature type="domain" description="Integrase catalytic" evidence="2">
    <location>
        <begin position="221"/>
        <end position="384"/>
    </location>
</feature>
<keyword evidence="4" id="KW-1185">Reference proteome</keyword>
<accession>A0ABW1TWH6</accession>
<dbReference type="PANTHER" id="PTHR46889">
    <property type="entry name" value="TRANSPOSASE INSF FOR INSERTION SEQUENCE IS3B-RELATED"/>
    <property type="match status" value="1"/>
</dbReference>
<dbReference type="Pfam" id="PF01527">
    <property type="entry name" value="HTH_Tnp_1"/>
    <property type="match status" value="1"/>
</dbReference>
<evidence type="ECO:0000313" key="4">
    <source>
        <dbReference type="Proteomes" id="UP001596270"/>
    </source>
</evidence>
<gene>
    <name evidence="3" type="ORF">ACFQND_06205</name>
</gene>
<keyword evidence="1" id="KW-0175">Coiled coil</keyword>
<dbReference type="Pfam" id="PF13333">
    <property type="entry name" value="rve_2"/>
    <property type="match status" value="1"/>
</dbReference>
<reference evidence="4" key="1">
    <citation type="journal article" date="2019" name="Int. J. Syst. Evol. Microbiol.">
        <title>The Global Catalogue of Microorganisms (GCM) 10K type strain sequencing project: providing services to taxonomists for standard genome sequencing and annotation.</title>
        <authorList>
            <consortium name="The Broad Institute Genomics Platform"/>
            <consortium name="The Broad Institute Genome Sequencing Center for Infectious Disease"/>
            <person name="Wu L."/>
            <person name="Ma J."/>
        </authorList>
    </citation>
    <scope>NUCLEOTIDE SEQUENCE [LARGE SCALE GENOMIC DNA]</scope>
    <source>
        <strain evidence="4">CCUG 39402</strain>
    </source>
</reference>
<dbReference type="InterPro" id="IPR036397">
    <property type="entry name" value="RNaseH_sf"/>
</dbReference>
<dbReference type="InterPro" id="IPR050900">
    <property type="entry name" value="Transposase_IS3/IS150/IS904"/>
</dbReference>
<dbReference type="Proteomes" id="UP001596270">
    <property type="component" value="Unassembled WGS sequence"/>
</dbReference>
<dbReference type="RefSeq" id="WP_371437643.1">
    <property type="nucleotide sequence ID" value="NZ_JBHSRS010000014.1"/>
</dbReference>
<organism evidence="3 4">
    <name type="scientific">Polaromonas aquatica</name>
    <dbReference type="NCBI Taxonomy" id="332657"/>
    <lineage>
        <taxon>Bacteria</taxon>
        <taxon>Pseudomonadati</taxon>
        <taxon>Pseudomonadota</taxon>
        <taxon>Betaproteobacteria</taxon>
        <taxon>Burkholderiales</taxon>
        <taxon>Comamonadaceae</taxon>
        <taxon>Polaromonas</taxon>
    </lineage>
</organism>
<dbReference type="Gene3D" id="3.30.420.10">
    <property type="entry name" value="Ribonuclease H-like superfamily/Ribonuclease H"/>
    <property type="match status" value="1"/>
</dbReference>
<dbReference type="InterPro" id="IPR025948">
    <property type="entry name" value="HTH-like_dom"/>
</dbReference>
<dbReference type="NCBIfam" id="NF033516">
    <property type="entry name" value="transpos_IS3"/>
    <property type="match status" value="1"/>
</dbReference>
<dbReference type="InterPro" id="IPR012337">
    <property type="entry name" value="RNaseH-like_sf"/>
</dbReference>
<dbReference type="InterPro" id="IPR048020">
    <property type="entry name" value="Transpos_IS3"/>
</dbReference>
<dbReference type="InterPro" id="IPR009057">
    <property type="entry name" value="Homeodomain-like_sf"/>
</dbReference>
<feature type="coiled-coil region" evidence="1">
    <location>
        <begin position="62"/>
        <end position="89"/>
    </location>
</feature>
<name>A0ABW1TWH6_9BURK</name>
<evidence type="ECO:0000313" key="3">
    <source>
        <dbReference type="EMBL" id="MFC6280821.1"/>
    </source>
</evidence>
<dbReference type="Pfam" id="PF00665">
    <property type="entry name" value="rve"/>
    <property type="match status" value="1"/>
</dbReference>
<dbReference type="Gene3D" id="1.10.10.60">
    <property type="entry name" value="Homeodomain-like"/>
    <property type="match status" value="1"/>
</dbReference>
<dbReference type="PROSITE" id="PS50994">
    <property type="entry name" value="INTEGRASE"/>
    <property type="match status" value="1"/>
</dbReference>
<dbReference type="SUPFAM" id="SSF46689">
    <property type="entry name" value="Homeodomain-like"/>
    <property type="match status" value="1"/>
</dbReference>
<evidence type="ECO:0000256" key="1">
    <source>
        <dbReference type="SAM" id="Coils"/>
    </source>
</evidence>
<dbReference type="SUPFAM" id="SSF53098">
    <property type="entry name" value="Ribonuclease H-like"/>
    <property type="match status" value="1"/>
</dbReference>